<protein>
    <recommendedName>
        <fullName evidence="5">Methylosome protein 50</fullName>
    </recommendedName>
</protein>
<dbReference type="SUPFAM" id="SSF50978">
    <property type="entry name" value="WD40 repeat-like"/>
    <property type="match status" value="1"/>
</dbReference>
<reference evidence="3" key="1">
    <citation type="journal article" date="2023" name="G3 (Bethesda)">
        <title>Whole genome assemblies of Zophobas morio and Tenebrio molitor.</title>
        <authorList>
            <person name="Kaur S."/>
            <person name="Stinson S.A."/>
            <person name="diCenzo G.C."/>
        </authorList>
    </citation>
    <scope>NUCLEOTIDE SEQUENCE</scope>
    <source>
        <strain evidence="3">QUZm001</strain>
    </source>
</reference>
<proteinExistence type="predicted"/>
<keyword evidence="4" id="KW-1185">Reference proteome</keyword>
<dbReference type="InterPro" id="IPR001680">
    <property type="entry name" value="WD40_rpt"/>
</dbReference>
<evidence type="ECO:0000313" key="4">
    <source>
        <dbReference type="Proteomes" id="UP001168821"/>
    </source>
</evidence>
<accession>A0AA38IUC5</accession>
<dbReference type="Gene3D" id="2.130.10.10">
    <property type="entry name" value="YVTN repeat-like/Quinoprotein amine dehydrogenase"/>
    <property type="match status" value="1"/>
</dbReference>
<comment type="subcellular location">
    <subcellularLocation>
        <location evidence="1">Cytoplasm</location>
    </subcellularLocation>
</comment>
<dbReference type="PANTHER" id="PTHR46853">
    <property type="entry name" value="METHYLOSOME PROTEIN 50"/>
    <property type="match status" value="1"/>
</dbReference>
<organism evidence="3 4">
    <name type="scientific">Zophobas morio</name>
    <dbReference type="NCBI Taxonomy" id="2755281"/>
    <lineage>
        <taxon>Eukaryota</taxon>
        <taxon>Metazoa</taxon>
        <taxon>Ecdysozoa</taxon>
        <taxon>Arthropoda</taxon>
        <taxon>Hexapoda</taxon>
        <taxon>Insecta</taxon>
        <taxon>Pterygota</taxon>
        <taxon>Neoptera</taxon>
        <taxon>Endopterygota</taxon>
        <taxon>Coleoptera</taxon>
        <taxon>Polyphaga</taxon>
        <taxon>Cucujiformia</taxon>
        <taxon>Tenebrionidae</taxon>
        <taxon>Zophobas</taxon>
    </lineage>
</organism>
<evidence type="ECO:0008006" key="5">
    <source>
        <dbReference type="Google" id="ProtNLM"/>
    </source>
</evidence>
<evidence type="ECO:0000313" key="3">
    <source>
        <dbReference type="EMBL" id="KAJ3663662.1"/>
    </source>
</evidence>
<dbReference type="InterPro" id="IPR015943">
    <property type="entry name" value="WD40/YVTN_repeat-like_dom_sf"/>
</dbReference>
<dbReference type="GO" id="GO:0007309">
    <property type="term" value="P:oocyte axis specification"/>
    <property type="evidence" value="ECO:0007669"/>
    <property type="project" value="TreeGrafter"/>
</dbReference>
<dbReference type="SMART" id="SM00320">
    <property type="entry name" value="WD40"/>
    <property type="match status" value="4"/>
</dbReference>
<gene>
    <name evidence="3" type="ORF">Zmor_007895</name>
</gene>
<name>A0AA38IUC5_9CUCU</name>
<dbReference type="InterPro" id="IPR052139">
    <property type="entry name" value="Methylosome_Comp_WDR77"/>
</dbReference>
<dbReference type="EMBL" id="JALNTZ010000002">
    <property type="protein sequence ID" value="KAJ3663662.1"/>
    <property type="molecule type" value="Genomic_DNA"/>
</dbReference>
<dbReference type="AlphaFoldDB" id="A0AA38IUC5"/>
<evidence type="ECO:0000256" key="1">
    <source>
        <dbReference type="ARBA" id="ARBA00004496"/>
    </source>
</evidence>
<dbReference type="PANTHER" id="PTHR46853:SF1">
    <property type="entry name" value="METHYLOSOME PROTEIN 50"/>
    <property type="match status" value="1"/>
</dbReference>
<keyword evidence="2" id="KW-0963">Cytoplasm</keyword>
<dbReference type="Proteomes" id="UP001168821">
    <property type="component" value="Unassembled WGS sequence"/>
</dbReference>
<comment type="caution">
    <text evidence="3">The sequence shown here is derived from an EMBL/GenBank/DDBJ whole genome shotgun (WGS) entry which is preliminary data.</text>
</comment>
<dbReference type="InterPro" id="IPR036322">
    <property type="entry name" value="WD40_repeat_dom_sf"/>
</dbReference>
<evidence type="ECO:0000256" key="2">
    <source>
        <dbReference type="ARBA" id="ARBA00022490"/>
    </source>
</evidence>
<sequence length="325" mass="36834">MLEVQQNTVVYPPNKALERKIELSTTPVVYDHLLFLDFNEKGESILGSSNLNGTLWEGPVLFFNNEENLQLLKYNRSLIGSTVSDGKFINDNTFALAEDTGLLNILSLSRENSKVESATYFRESDRIPKIAVWKNSPQVLSCSSKSVTVWDLNSTLRKPLHQFQDYHTELVNYVDTLRADPNIFVSASLDRKCCLWDTRNPNPASVLYNNEFCSITSVACNQHNSNYVVAGTEGGDIYLLDKREPKEFISVASCNCYIYRIVFDDSNKLAVCGDLNKVLVFKCEDEILNNAYCNDKHCGIVRGLAWYNETLYSCGFDKQVVKHLL</sequence>
<dbReference type="Pfam" id="PF00400">
    <property type="entry name" value="WD40"/>
    <property type="match status" value="1"/>
</dbReference>
<dbReference type="GO" id="GO:0034709">
    <property type="term" value="C:methylosome"/>
    <property type="evidence" value="ECO:0007669"/>
    <property type="project" value="TreeGrafter"/>
</dbReference>